<dbReference type="PRINTS" id="PR00080">
    <property type="entry name" value="SDRFAMILY"/>
</dbReference>
<dbReference type="GO" id="GO:0016020">
    <property type="term" value="C:membrane"/>
    <property type="evidence" value="ECO:0007669"/>
    <property type="project" value="TreeGrafter"/>
</dbReference>
<dbReference type="InterPro" id="IPR036291">
    <property type="entry name" value="NAD(P)-bd_dom_sf"/>
</dbReference>
<dbReference type="PRINTS" id="PR00081">
    <property type="entry name" value="GDHRDH"/>
</dbReference>
<keyword evidence="2 5" id="KW-0560">Oxidoreductase</keyword>
<dbReference type="Gene3D" id="3.40.50.720">
    <property type="entry name" value="NAD(P)-binding Rossmann-like Domain"/>
    <property type="match status" value="1"/>
</dbReference>
<dbReference type="PIRSF" id="PIRSF000126">
    <property type="entry name" value="11-beta-HSD1"/>
    <property type="match status" value="1"/>
</dbReference>
<dbReference type="SMART" id="SM00822">
    <property type="entry name" value="PKS_KR"/>
    <property type="match status" value="1"/>
</dbReference>
<proteinExistence type="inferred from homology"/>
<dbReference type="GO" id="GO:0004316">
    <property type="term" value="F:3-oxoacyl-[acyl-carrier-protein] reductase (NADPH) activity"/>
    <property type="evidence" value="ECO:0007669"/>
    <property type="project" value="UniProtKB-EC"/>
</dbReference>
<dbReference type="PANTHER" id="PTHR44196">
    <property type="entry name" value="DEHYDROGENASE/REDUCTASE SDR FAMILY MEMBER 7B"/>
    <property type="match status" value="1"/>
</dbReference>
<protein>
    <submittedName>
        <fullName evidence="5">3-oxoacyl-[acyl-carrier protein] reductase</fullName>
        <ecNumber evidence="5">1.1.1.100</ecNumber>
    </submittedName>
</protein>
<feature type="non-terminal residue" evidence="5">
    <location>
        <position position="253"/>
    </location>
</feature>
<gene>
    <name evidence="5" type="ORF">AVDCRST_MAG93-9962</name>
</gene>
<dbReference type="FunFam" id="3.40.50.720:FF:000084">
    <property type="entry name" value="Short-chain dehydrogenase reductase"/>
    <property type="match status" value="1"/>
</dbReference>
<sequence length="253" mass="27163">MDVKDKVVIITGASAGIGAATARALARRGATVVLAARRAPELTTLVAEIEAQGGRALAVPTDVSQRADIDHLVKQTLDAYGRIDVLVNNAGITGGSQLFDSDDQEMERIINVNMLAPARCIQAVLPAMQQQRSGVIVNMGSVSGEVAIRGLYSATKFGLRGMSDALRRELRGSGIEVVLIAPGFIRTSMTEGLKLPMPGPEAVARAVIDGIRRPRRRIIVPAIYAPLAFVAKVLPWLVDRIFGSRRYQQLSRD</sequence>
<dbReference type="EC" id="1.1.1.100" evidence="5"/>
<name>A0A6J4NS53_9CHLR</name>
<dbReference type="Pfam" id="PF00106">
    <property type="entry name" value="adh_short"/>
    <property type="match status" value="1"/>
</dbReference>
<reference evidence="5" key="1">
    <citation type="submission" date="2020-02" db="EMBL/GenBank/DDBJ databases">
        <authorList>
            <person name="Meier V. D."/>
        </authorList>
    </citation>
    <scope>NUCLEOTIDE SEQUENCE</scope>
    <source>
        <strain evidence="5">AVDCRST_MAG93</strain>
    </source>
</reference>
<evidence type="ECO:0000256" key="1">
    <source>
        <dbReference type="ARBA" id="ARBA00006484"/>
    </source>
</evidence>
<dbReference type="AlphaFoldDB" id="A0A6J4NS53"/>
<dbReference type="InterPro" id="IPR002347">
    <property type="entry name" value="SDR_fam"/>
</dbReference>
<evidence type="ECO:0000259" key="4">
    <source>
        <dbReference type="SMART" id="SM00822"/>
    </source>
</evidence>
<dbReference type="SUPFAM" id="SSF51735">
    <property type="entry name" value="NAD(P)-binding Rossmann-fold domains"/>
    <property type="match status" value="1"/>
</dbReference>
<dbReference type="PANTHER" id="PTHR44196:SF1">
    <property type="entry name" value="DEHYDROGENASE_REDUCTASE SDR FAMILY MEMBER 7B"/>
    <property type="match status" value="1"/>
</dbReference>
<feature type="domain" description="Ketoreductase" evidence="4">
    <location>
        <begin position="6"/>
        <end position="188"/>
    </location>
</feature>
<dbReference type="EMBL" id="CADCTR010003346">
    <property type="protein sequence ID" value="CAA9395748.1"/>
    <property type="molecule type" value="Genomic_DNA"/>
</dbReference>
<evidence type="ECO:0000256" key="3">
    <source>
        <dbReference type="RuleBase" id="RU000363"/>
    </source>
</evidence>
<evidence type="ECO:0000313" key="5">
    <source>
        <dbReference type="EMBL" id="CAA9395748.1"/>
    </source>
</evidence>
<dbReference type="CDD" id="cd05233">
    <property type="entry name" value="SDR_c"/>
    <property type="match status" value="1"/>
</dbReference>
<dbReference type="InterPro" id="IPR057326">
    <property type="entry name" value="KR_dom"/>
</dbReference>
<comment type="similarity">
    <text evidence="1 3">Belongs to the short-chain dehydrogenases/reductases (SDR) family.</text>
</comment>
<evidence type="ECO:0000256" key="2">
    <source>
        <dbReference type="ARBA" id="ARBA00023002"/>
    </source>
</evidence>
<organism evidence="5">
    <name type="scientific">uncultured Chloroflexia bacterium</name>
    <dbReference type="NCBI Taxonomy" id="1672391"/>
    <lineage>
        <taxon>Bacteria</taxon>
        <taxon>Bacillati</taxon>
        <taxon>Chloroflexota</taxon>
        <taxon>Chloroflexia</taxon>
        <taxon>environmental samples</taxon>
    </lineage>
</organism>
<accession>A0A6J4NS53</accession>